<dbReference type="FunFam" id="1.10.8.60:FF:000014">
    <property type="entry name" value="DNA-binding transcriptional regulator NtrC"/>
    <property type="match status" value="1"/>
</dbReference>
<dbReference type="InterPro" id="IPR025944">
    <property type="entry name" value="Sigma_54_int_dom_CS"/>
</dbReference>
<dbReference type="Pfam" id="PF00158">
    <property type="entry name" value="Sigma54_activat"/>
    <property type="match status" value="1"/>
</dbReference>
<dbReference type="Proteomes" id="UP000501926">
    <property type="component" value="Chromosome"/>
</dbReference>
<evidence type="ECO:0000259" key="8">
    <source>
        <dbReference type="PROSITE" id="PS50045"/>
    </source>
</evidence>
<dbReference type="EMBL" id="CP049055">
    <property type="protein sequence ID" value="QII10020.1"/>
    <property type="molecule type" value="Genomic_DNA"/>
</dbReference>
<evidence type="ECO:0000259" key="9">
    <source>
        <dbReference type="PROSITE" id="PS50110"/>
    </source>
</evidence>
<dbReference type="PANTHER" id="PTHR32071">
    <property type="entry name" value="TRANSCRIPTIONAL REGULATORY PROTEIN"/>
    <property type="match status" value="1"/>
</dbReference>
<feature type="domain" description="Response regulatory" evidence="9">
    <location>
        <begin position="15"/>
        <end position="129"/>
    </location>
</feature>
<organism evidence="10 11">
    <name type="scientific">Kuenenia stuttgartiensis</name>
    <dbReference type="NCBI Taxonomy" id="174633"/>
    <lineage>
        <taxon>Bacteria</taxon>
        <taxon>Pseudomonadati</taxon>
        <taxon>Planctomycetota</taxon>
        <taxon>Candidatus Brocadiia</taxon>
        <taxon>Candidatus Brocadiales</taxon>
        <taxon>Candidatus Brocadiaceae</taxon>
        <taxon>Candidatus Kuenenia</taxon>
    </lineage>
</organism>
<dbReference type="Gene3D" id="1.10.8.60">
    <property type="match status" value="1"/>
</dbReference>
<evidence type="ECO:0000256" key="1">
    <source>
        <dbReference type="ARBA" id="ARBA00022741"/>
    </source>
</evidence>
<keyword evidence="5" id="KW-0010">Activator</keyword>
<dbReference type="InterPro" id="IPR003593">
    <property type="entry name" value="AAA+_ATPase"/>
</dbReference>
<dbReference type="InterPro" id="IPR002197">
    <property type="entry name" value="HTH_Fis"/>
</dbReference>
<evidence type="ECO:0000256" key="2">
    <source>
        <dbReference type="ARBA" id="ARBA00022840"/>
    </source>
</evidence>
<feature type="modified residue" description="4-aspartylphosphate" evidence="7">
    <location>
        <position position="64"/>
    </location>
</feature>
<dbReference type="SUPFAM" id="SSF46689">
    <property type="entry name" value="Homeodomain-like"/>
    <property type="match status" value="1"/>
</dbReference>
<keyword evidence="6" id="KW-0804">Transcription</keyword>
<dbReference type="InterPro" id="IPR058031">
    <property type="entry name" value="AAA_lid_NorR"/>
</dbReference>
<evidence type="ECO:0000256" key="5">
    <source>
        <dbReference type="ARBA" id="ARBA00023159"/>
    </source>
</evidence>
<dbReference type="GO" id="GO:0000160">
    <property type="term" value="P:phosphorelay signal transduction system"/>
    <property type="evidence" value="ECO:0007669"/>
    <property type="project" value="InterPro"/>
</dbReference>
<keyword evidence="3" id="KW-0805">Transcription regulation</keyword>
<protein>
    <submittedName>
        <fullName evidence="10">Transcriptional regulatory protein ZraR</fullName>
    </submittedName>
</protein>
<dbReference type="InterPro" id="IPR002078">
    <property type="entry name" value="Sigma_54_int"/>
</dbReference>
<sequence length="457" mass="51585">MQKGQDNCPMSKKPTILFTDDEGTFRNIMSKELDRMGYNVTCCASGQETIKNMQERDYDVAILDMNMPVMNGIETLKKVKTIEPTTEVIILTGQGSIENAVQAIKLGAYDYLTKPCQLKELDLLLQRALEKRKLSRENFHLKTLVHDVQKPSSMIGNSPAIKAVFKMIDKTAPSDVTVLIQGESGTGKELAAKMIHQYSKRADKPFVIVNCATLQESLLESELFGHVKGAFTGAAESRVGLFEIAEGGTLFLDEIGELTVNTQAKLLRVIQSGEIRRVGDNRVITVDARIIAATHKNLPLEVKEGRFREDLYFRLNVITLRLPSLRERKDDLTALIQHFLQKFCKGERTMDMHPEALHAMTLYDWPGNIRELENTIERAVVLADGNIISIEELPDNIRGRTYEHYGKNGEIALSEVEKNHIIQVLKEKNWHKPLAAKTLGISLKTLYNKMKMYNIDL</sequence>
<evidence type="ECO:0000256" key="4">
    <source>
        <dbReference type="ARBA" id="ARBA00023125"/>
    </source>
</evidence>
<evidence type="ECO:0000256" key="3">
    <source>
        <dbReference type="ARBA" id="ARBA00023015"/>
    </source>
</evidence>
<evidence type="ECO:0000256" key="6">
    <source>
        <dbReference type="ARBA" id="ARBA00023163"/>
    </source>
</evidence>
<keyword evidence="4" id="KW-0238">DNA-binding</keyword>
<proteinExistence type="predicted"/>
<dbReference type="FunFam" id="3.40.50.300:FF:000006">
    <property type="entry name" value="DNA-binding transcriptional regulator NtrC"/>
    <property type="match status" value="1"/>
</dbReference>
<dbReference type="SMART" id="SM00382">
    <property type="entry name" value="AAA"/>
    <property type="match status" value="1"/>
</dbReference>
<evidence type="ECO:0000256" key="7">
    <source>
        <dbReference type="PROSITE-ProRule" id="PRU00169"/>
    </source>
</evidence>
<dbReference type="InterPro" id="IPR009057">
    <property type="entry name" value="Homeodomain-like_sf"/>
</dbReference>
<dbReference type="SMART" id="SM00448">
    <property type="entry name" value="REC"/>
    <property type="match status" value="1"/>
</dbReference>
<dbReference type="SUPFAM" id="SSF52172">
    <property type="entry name" value="CheY-like"/>
    <property type="match status" value="1"/>
</dbReference>
<evidence type="ECO:0000313" key="10">
    <source>
        <dbReference type="EMBL" id="QII10020.1"/>
    </source>
</evidence>
<dbReference type="InterPro" id="IPR001789">
    <property type="entry name" value="Sig_transdc_resp-reg_receiver"/>
</dbReference>
<dbReference type="PANTHER" id="PTHR32071:SF100">
    <property type="entry name" value="RESPONSE REGULATOR PROTEIN PILR"/>
    <property type="match status" value="1"/>
</dbReference>
<dbReference type="GO" id="GO:0005524">
    <property type="term" value="F:ATP binding"/>
    <property type="evidence" value="ECO:0007669"/>
    <property type="project" value="UniProtKB-KW"/>
</dbReference>
<gene>
    <name evidence="10" type="primary">zraR</name>
    <name evidence="10" type="ORF">KsCSTR_06410</name>
</gene>
<dbReference type="Gene3D" id="3.40.50.2300">
    <property type="match status" value="1"/>
</dbReference>
<keyword evidence="2" id="KW-0067">ATP-binding</keyword>
<feature type="domain" description="Sigma-54 factor interaction" evidence="8">
    <location>
        <begin position="154"/>
        <end position="381"/>
    </location>
</feature>
<dbReference type="PROSITE" id="PS00688">
    <property type="entry name" value="SIGMA54_INTERACT_3"/>
    <property type="match status" value="1"/>
</dbReference>
<reference evidence="10 11" key="1">
    <citation type="submission" date="2020-02" db="EMBL/GenBank/DDBJ databases">
        <title>Newly sequenced genome of strain CSTR1 showed variability in Candidatus Kuenenia stuttgartiensis genomes.</title>
        <authorList>
            <person name="Ding C."/>
            <person name="Adrian L."/>
        </authorList>
    </citation>
    <scope>NUCLEOTIDE SEQUENCE [LARGE SCALE GENOMIC DNA]</scope>
    <source>
        <strain evidence="10 11">CSTR1</strain>
    </source>
</reference>
<keyword evidence="1" id="KW-0547">Nucleotide-binding</keyword>
<accession>A0A6G7GK72</accession>
<dbReference type="CDD" id="cd00009">
    <property type="entry name" value="AAA"/>
    <property type="match status" value="1"/>
</dbReference>
<evidence type="ECO:0000313" key="11">
    <source>
        <dbReference type="Proteomes" id="UP000501926"/>
    </source>
</evidence>
<dbReference type="PRINTS" id="PR01590">
    <property type="entry name" value="HTHFIS"/>
</dbReference>
<dbReference type="Pfam" id="PF00072">
    <property type="entry name" value="Response_reg"/>
    <property type="match status" value="1"/>
</dbReference>
<dbReference type="PROSITE" id="PS50110">
    <property type="entry name" value="RESPONSE_REGULATORY"/>
    <property type="match status" value="1"/>
</dbReference>
<dbReference type="PROSITE" id="PS50045">
    <property type="entry name" value="SIGMA54_INTERACT_4"/>
    <property type="match status" value="1"/>
</dbReference>
<keyword evidence="7" id="KW-0597">Phosphoprotein</keyword>
<dbReference type="Pfam" id="PF02954">
    <property type="entry name" value="HTH_8"/>
    <property type="match status" value="1"/>
</dbReference>
<dbReference type="PROSITE" id="PS00676">
    <property type="entry name" value="SIGMA54_INTERACT_2"/>
    <property type="match status" value="1"/>
</dbReference>
<dbReference type="Pfam" id="PF25601">
    <property type="entry name" value="AAA_lid_14"/>
    <property type="match status" value="1"/>
</dbReference>
<dbReference type="InterPro" id="IPR027417">
    <property type="entry name" value="P-loop_NTPase"/>
</dbReference>
<dbReference type="InterPro" id="IPR025943">
    <property type="entry name" value="Sigma_54_int_dom_ATP-bd_2"/>
</dbReference>
<dbReference type="Gene3D" id="3.40.50.300">
    <property type="entry name" value="P-loop containing nucleotide triphosphate hydrolases"/>
    <property type="match status" value="1"/>
</dbReference>
<dbReference type="InterPro" id="IPR011006">
    <property type="entry name" value="CheY-like_superfamily"/>
</dbReference>
<dbReference type="GO" id="GO:0006355">
    <property type="term" value="P:regulation of DNA-templated transcription"/>
    <property type="evidence" value="ECO:0007669"/>
    <property type="project" value="InterPro"/>
</dbReference>
<dbReference type="SUPFAM" id="SSF52540">
    <property type="entry name" value="P-loop containing nucleoside triphosphate hydrolases"/>
    <property type="match status" value="1"/>
</dbReference>
<dbReference type="AlphaFoldDB" id="A0A6G7GK72"/>
<name>A0A6G7GK72_KUEST</name>
<dbReference type="GO" id="GO:0043565">
    <property type="term" value="F:sequence-specific DNA binding"/>
    <property type="evidence" value="ECO:0007669"/>
    <property type="project" value="InterPro"/>
</dbReference>
<dbReference type="Gene3D" id="1.10.10.60">
    <property type="entry name" value="Homeodomain-like"/>
    <property type="match status" value="1"/>
</dbReference>